<dbReference type="Pfam" id="PF00440">
    <property type="entry name" value="TetR_N"/>
    <property type="match status" value="1"/>
</dbReference>
<protein>
    <recommendedName>
        <fullName evidence="3">HTH tetR-type domain-containing protein</fullName>
    </recommendedName>
</protein>
<comment type="caution">
    <text evidence="4">The sequence shown here is derived from an EMBL/GenBank/DDBJ whole genome shotgun (WGS) entry which is preliminary data.</text>
</comment>
<accession>A0A1L8RJ52</accession>
<reference evidence="4 5" key="1">
    <citation type="submission" date="2014-12" db="EMBL/GenBank/DDBJ databases">
        <title>Draft genome sequences of 29 type strains of Enterococci.</title>
        <authorList>
            <person name="Zhong Z."/>
            <person name="Sun Z."/>
            <person name="Liu W."/>
            <person name="Zhang W."/>
            <person name="Zhang H."/>
        </authorList>
    </citation>
    <scope>NUCLEOTIDE SEQUENCE [LARGE SCALE GENOMIC DNA]</scope>
    <source>
        <strain evidence="4 5">DSM 17029</strain>
    </source>
</reference>
<dbReference type="InterPro" id="IPR009057">
    <property type="entry name" value="Homeodomain-like_sf"/>
</dbReference>
<evidence type="ECO:0000313" key="4">
    <source>
        <dbReference type="EMBL" id="OJG19778.1"/>
    </source>
</evidence>
<dbReference type="PANTHER" id="PTHR43479:SF11">
    <property type="entry name" value="ACREF_ENVCD OPERON REPRESSOR-RELATED"/>
    <property type="match status" value="1"/>
</dbReference>
<gene>
    <name evidence="4" type="ORF">RU97_GL000011</name>
</gene>
<dbReference type="Gene3D" id="1.10.357.10">
    <property type="entry name" value="Tetracycline Repressor, domain 2"/>
    <property type="match status" value="1"/>
</dbReference>
<dbReference type="Pfam" id="PF17924">
    <property type="entry name" value="TetR_C_19"/>
    <property type="match status" value="1"/>
</dbReference>
<dbReference type="STRING" id="214095.RU97_GL000011"/>
<keyword evidence="1 2" id="KW-0238">DNA-binding</keyword>
<sequence>MPKETFFHLSQEKQKRIMKAAKKEFSRVPLGEASIAQIIKDAEIPRGSFYQYFEDKEDLYFYYFQSMRRDSQQELNEALKQASGNLFDGFELYFTKMVREVLQGTDAAFYRNLFMNMDYRSFHKVAPHMGKQHHAHMHKDPAHHESMREFYDMVDLSALKVANQEELKILVKMLMHIVFSTVAEGYRQLMGEEDFDVEEVLQDFSLKLNWLKSGAAKPPKENM</sequence>
<keyword evidence="5" id="KW-1185">Reference proteome</keyword>
<dbReference type="PANTHER" id="PTHR43479">
    <property type="entry name" value="ACREF/ENVCD OPERON REPRESSOR-RELATED"/>
    <property type="match status" value="1"/>
</dbReference>
<name>A0A1L8RJ52_9ENTE</name>
<dbReference type="RefSeq" id="WP_067391166.1">
    <property type="nucleotide sequence ID" value="NZ_JXKH01000001.1"/>
</dbReference>
<proteinExistence type="predicted"/>
<dbReference type="Proteomes" id="UP000181884">
    <property type="component" value="Unassembled WGS sequence"/>
</dbReference>
<evidence type="ECO:0000259" key="3">
    <source>
        <dbReference type="PROSITE" id="PS50977"/>
    </source>
</evidence>
<dbReference type="AlphaFoldDB" id="A0A1L8RJ52"/>
<organism evidence="4 5">
    <name type="scientific">Enterococcus canis</name>
    <dbReference type="NCBI Taxonomy" id="214095"/>
    <lineage>
        <taxon>Bacteria</taxon>
        <taxon>Bacillati</taxon>
        <taxon>Bacillota</taxon>
        <taxon>Bacilli</taxon>
        <taxon>Lactobacillales</taxon>
        <taxon>Enterococcaceae</taxon>
        <taxon>Enterococcus</taxon>
    </lineage>
</organism>
<evidence type="ECO:0000256" key="2">
    <source>
        <dbReference type="PROSITE-ProRule" id="PRU00335"/>
    </source>
</evidence>
<feature type="domain" description="HTH tetR-type" evidence="3">
    <location>
        <begin position="11"/>
        <end position="71"/>
    </location>
</feature>
<dbReference type="PROSITE" id="PS50977">
    <property type="entry name" value="HTH_TETR_2"/>
    <property type="match status" value="1"/>
</dbReference>
<evidence type="ECO:0000256" key="1">
    <source>
        <dbReference type="ARBA" id="ARBA00023125"/>
    </source>
</evidence>
<dbReference type="InterPro" id="IPR050624">
    <property type="entry name" value="HTH-type_Tx_Regulator"/>
</dbReference>
<dbReference type="SUPFAM" id="SSF46689">
    <property type="entry name" value="Homeodomain-like"/>
    <property type="match status" value="1"/>
</dbReference>
<dbReference type="EMBL" id="JXKH01000001">
    <property type="protein sequence ID" value="OJG19778.1"/>
    <property type="molecule type" value="Genomic_DNA"/>
</dbReference>
<feature type="DNA-binding region" description="H-T-H motif" evidence="2">
    <location>
        <begin position="34"/>
        <end position="53"/>
    </location>
</feature>
<evidence type="ECO:0000313" key="5">
    <source>
        <dbReference type="Proteomes" id="UP000181884"/>
    </source>
</evidence>
<dbReference type="InterPro" id="IPR001647">
    <property type="entry name" value="HTH_TetR"/>
</dbReference>
<dbReference type="GO" id="GO:0003677">
    <property type="term" value="F:DNA binding"/>
    <property type="evidence" value="ECO:0007669"/>
    <property type="project" value="UniProtKB-UniRule"/>
</dbReference>